<comment type="caution">
    <text evidence="3">The sequence shown here is derived from an EMBL/GenBank/DDBJ whole genome shotgun (WGS) entry which is preliminary data.</text>
</comment>
<dbReference type="PANTHER" id="PTHR13947:SF37">
    <property type="entry name" value="LD18367P"/>
    <property type="match status" value="1"/>
</dbReference>
<dbReference type="AlphaFoldDB" id="A0A174DAS6"/>
<keyword evidence="4" id="KW-1185">Reference proteome</keyword>
<dbReference type="GeneID" id="42775672"/>
<dbReference type="SUPFAM" id="SSF55729">
    <property type="entry name" value="Acyl-CoA N-acyltransferases (Nat)"/>
    <property type="match status" value="1"/>
</dbReference>
<name>A0A174DAS6_9CLOT</name>
<feature type="domain" description="N-acetyltransferase" evidence="2">
    <location>
        <begin position="2"/>
        <end position="152"/>
    </location>
</feature>
<keyword evidence="1" id="KW-0808">Transferase</keyword>
<reference evidence="3 4" key="1">
    <citation type="submission" date="2016-06" db="EMBL/GenBank/DDBJ databases">
        <authorList>
            <person name="Kjaerup R.B."/>
            <person name="Dalgaard T.S."/>
            <person name="Juul-Madsen H.R."/>
        </authorList>
    </citation>
    <scope>NUCLEOTIDE SEQUENCE [LARGE SCALE GENOMIC DNA]</scope>
    <source>
        <strain evidence="3 4">373-A1</strain>
    </source>
</reference>
<dbReference type="EMBL" id="MAPZ01000014">
    <property type="protein sequence ID" value="OBY11373.1"/>
    <property type="molecule type" value="Genomic_DNA"/>
</dbReference>
<dbReference type="OrthoDB" id="5419426at2"/>
<dbReference type="InterPro" id="IPR050769">
    <property type="entry name" value="NAT_camello-type"/>
</dbReference>
<dbReference type="GO" id="GO:0008080">
    <property type="term" value="F:N-acetyltransferase activity"/>
    <property type="evidence" value="ECO:0007669"/>
    <property type="project" value="InterPro"/>
</dbReference>
<sequence>MITYRLGKKGDEKEVLKVIGDALSKYGLGLEPDGADFDVSDIEKYYLNNSGWFEVVLDDNKIIGSVGVYHISDDECELRKMYLLEDYQGKGIGKKLMDDALKMGRKLGYKVMTLQTNSLLNKAIPLYEKSGFKYNSSEVCSRCDVSMEKRLY</sequence>
<dbReference type="Proteomes" id="UP000092714">
    <property type="component" value="Unassembled WGS sequence"/>
</dbReference>
<proteinExistence type="predicted"/>
<dbReference type="CDD" id="cd04301">
    <property type="entry name" value="NAT_SF"/>
    <property type="match status" value="1"/>
</dbReference>
<evidence type="ECO:0000313" key="3">
    <source>
        <dbReference type="EMBL" id="OBY11373.1"/>
    </source>
</evidence>
<gene>
    <name evidence="3" type="ORF">CP373A1_05310</name>
</gene>
<dbReference type="PROSITE" id="PS51186">
    <property type="entry name" value="GNAT"/>
    <property type="match status" value="1"/>
</dbReference>
<dbReference type="eggNOG" id="COG0456">
    <property type="taxonomic scope" value="Bacteria"/>
</dbReference>
<dbReference type="PANTHER" id="PTHR13947">
    <property type="entry name" value="GNAT FAMILY N-ACETYLTRANSFERASE"/>
    <property type="match status" value="1"/>
</dbReference>
<protein>
    <recommendedName>
        <fullName evidence="2">N-acetyltransferase domain-containing protein</fullName>
    </recommendedName>
</protein>
<accession>A0A174DAS6</accession>
<dbReference type="InterPro" id="IPR000182">
    <property type="entry name" value="GNAT_dom"/>
</dbReference>
<dbReference type="Pfam" id="PF00583">
    <property type="entry name" value="Acetyltransf_1"/>
    <property type="match status" value="1"/>
</dbReference>
<dbReference type="RefSeq" id="WP_027097840.1">
    <property type="nucleotide sequence ID" value="NZ_CABHIH010000001.1"/>
</dbReference>
<evidence type="ECO:0000313" key="4">
    <source>
        <dbReference type="Proteomes" id="UP000092714"/>
    </source>
</evidence>
<evidence type="ECO:0000256" key="1">
    <source>
        <dbReference type="ARBA" id="ARBA00022679"/>
    </source>
</evidence>
<organism evidence="3 4">
    <name type="scientific">Clostridium paraputrificum</name>
    <dbReference type="NCBI Taxonomy" id="29363"/>
    <lineage>
        <taxon>Bacteria</taxon>
        <taxon>Bacillati</taxon>
        <taxon>Bacillota</taxon>
        <taxon>Clostridia</taxon>
        <taxon>Eubacteriales</taxon>
        <taxon>Clostridiaceae</taxon>
        <taxon>Clostridium</taxon>
    </lineage>
</organism>
<dbReference type="InterPro" id="IPR016181">
    <property type="entry name" value="Acyl_CoA_acyltransferase"/>
</dbReference>
<dbReference type="Gene3D" id="3.40.630.30">
    <property type="match status" value="1"/>
</dbReference>
<evidence type="ECO:0000259" key="2">
    <source>
        <dbReference type="PROSITE" id="PS51186"/>
    </source>
</evidence>